<dbReference type="AlphaFoldDB" id="A0A381ZBZ4"/>
<feature type="transmembrane region" description="Helical" evidence="6">
    <location>
        <begin position="23"/>
        <end position="45"/>
    </location>
</feature>
<evidence type="ECO:0000256" key="2">
    <source>
        <dbReference type="ARBA" id="ARBA00022475"/>
    </source>
</evidence>
<keyword evidence="3 6" id="KW-0812">Transmembrane</keyword>
<evidence type="ECO:0000256" key="6">
    <source>
        <dbReference type="SAM" id="Phobius"/>
    </source>
</evidence>
<name>A0A381ZBZ4_9ZZZZ</name>
<protein>
    <recommendedName>
        <fullName evidence="7">EamA domain-containing protein</fullName>
    </recommendedName>
</protein>
<evidence type="ECO:0000256" key="5">
    <source>
        <dbReference type="ARBA" id="ARBA00023136"/>
    </source>
</evidence>
<feature type="domain" description="EamA" evidence="7">
    <location>
        <begin position="25"/>
        <end position="157"/>
    </location>
</feature>
<keyword evidence="4 6" id="KW-1133">Transmembrane helix</keyword>
<evidence type="ECO:0000256" key="1">
    <source>
        <dbReference type="ARBA" id="ARBA00004651"/>
    </source>
</evidence>
<dbReference type="PANTHER" id="PTHR42920">
    <property type="entry name" value="OS03G0707200 PROTEIN-RELATED"/>
    <property type="match status" value="1"/>
</dbReference>
<comment type="subcellular location">
    <subcellularLocation>
        <location evidence="1">Cell membrane</location>
        <topology evidence="1">Multi-pass membrane protein</topology>
    </subcellularLocation>
</comment>
<gene>
    <name evidence="8" type="ORF">METZ01_LOCUS139226</name>
</gene>
<dbReference type="SUPFAM" id="SSF103481">
    <property type="entry name" value="Multidrug resistance efflux transporter EmrE"/>
    <property type="match status" value="1"/>
</dbReference>
<sequence>MTDHFENWFSNLKIPKEFKPSPAVAYVFAMGAAFLWATSTIIGRGVHQELPPIGTSFWRWFLAAAVLYLFIWRELPSKYALIKKNWRLILWLGILQVGSSALLYLALNYTTAINATLLNAAQPALTILPAWLLTGDRVTLRQSIGILAALSGIIVMVSQGKLGILVALEFNLGDIIALLAVLGWAIYATILHRLPVE</sequence>
<accession>A0A381ZBZ4</accession>
<dbReference type="GO" id="GO:0005886">
    <property type="term" value="C:plasma membrane"/>
    <property type="evidence" value="ECO:0007669"/>
    <property type="project" value="UniProtKB-SubCell"/>
</dbReference>
<feature type="transmembrane region" description="Helical" evidence="6">
    <location>
        <begin position="88"/>
        <end position="107"/>
    </location>
</feature>
<dbReference type="InterPro" id="IPR037185">
    <property type="entry name" value="EmrE-like"/>
</dbReference>
<keyword evidence="5 6" id="KW-0472">Membrane</keyword>
<feature type="transmembrane region" description="Helical" evidence="6">
    <location>
        <begin position="113"/>
        <end position="132"/>
    </location>
</feature>
<dbReference type="InterPro" id="IPR000620">
    <property type="entry name" value="EamA_dom"/>
</dbReference>
<feature type="non-terminal residue" evidence="8">
    <location>
        <position position="197"/>
    </location>
</feature>
<dbReference type="Pfam" id="PF00892">
    <property type="entry name" value="EamA"/>
    <property type="match status" value="1"/>
</dbReference>
<keyword evidence="2" id="KW-1003">Cell membrane</keyword>
<evidence type="ECO:0000256" key="3">
    <source>
        <dbReference type="ARBA" id="ARBA00022692"/>
    </source>
</evidence>
<organism evidence="8">
    <name type="scientific">marine metagenome</name>
    <dbReference type="NCBI Taxonomy" id="408172"/>
    <lineage>
        <taxon>unclassified sequences</taxon>
        <taxon>metagenomes</taxon>
        <taxon>ecological metagenomes</taxon>
    </lineage>
</organism>
<evidence type="ECO:0000256" key="4">
    <source>
        <dbReference type="ARBA" id="ARBA00022989"/>
    </source>
</evidence>
<evidence type="ECO:0000259" key="7">
    <source>
        <dbReference type="Pfam" id="PF00892"/>
    </source>
</evidence>
<dbReference type="EMBL" id="UINC01020609">
    <property type="protein sequence ID" value="SVA86372.1"/>
    <property type="molecule type" value="Genomic_DNA"/>
</dbReference>
<dbReference type="InterPro" id="IPR051258">
    <property type="entry name" value="Diverse_Substrate_Transporter"/>
</dbReference>
<proteinExistence type="predicted"/>
<reference evidence="8" key="1">
    <citation type="submission" date="2018-05" db="EMBL/GenBank/DDBJ databases">
        <authorList>
            <person name="Lanie J.A."/>
            <person name="Ng W.-L."/>
            <person name="Kazmierczak K.M."/>
            <person name="Andrzejewski T.M."/>
            <person name="Davidsen T.M."/>
            <person name="Wayne K.J."/>
            <person name="Tettelin H."/>
            <person name="Glass J.I."/>
            <person name="Rusch D."/>
            <person name="Podicherti R."/>
            <person name="Tsui H.-C.T."/>
            <person name="Winkler M.E."/>
        </authorList>
    </citation>
    <scope>NUCLEOTIDE SEQUENCE</scope>
</reference>
<feature type="transmembrane region" description="Helical" evidence="6">
    <location>
        <begin position="172"/>
        <end position="191"/>
    </location>
</feature>
<evidence type="ECO:0000313" key="8">
    <source>
        <dbReference type="EMBL" id="SVA86372.1"/>
    </source>
</evidence>
<dbReference type="PANTHER" id="PTHR42920:SF11">
    <property type="entry name" value="INNER MEMBRANE PROTEIN YTFF"/>
    <property type="match status" value="1"/>
</dbReference>
<feature type="transmembrane region" description="Helical" evidence="6">
    <location>
        <begin position="144"/>
        <end position="166"/>
    </location>
</feature>
<feature type="transmembrane region" description="Helical" evidence="6">
    <location>
        <begin position="57"/>
        <end position="76"/>
    </location>
</feature>